<dbReference type="AlphaFoldDB" id="A0A914LBZ5"/>
<keyword evidence="2" id="KW-1185">Reference proteome</keyword>
<organism evidence="2 3">
    <name type="scientific">Meloidogyne incognita</name>
    <name type="common">Southern root-knot nematode worm</name>
    <name type="synonym">Oxyuris incognita</name>
    <dbReference type="NCBI Taxonomy" id="6306"/>
    <lineage>
        <taxon>Eukaryota</taxon>
        <taxon>Metazoa</taxon>
        <taxon>Ecdysozoa</taxon>
        <taxon>Nematoda</taxon>
        <taxon>Chromadorea</taxon>
        <taxon>Rhabditida</taxon>
        <taxon>Tylenchina</taxon>
        <taxon>Tylenchomorpha</taxon>
        <taxon>Tylenchoidea</taxon>
        <taxon>Meloidogynidae</taxon>
        <taxon>Meloidogyninae</taxon>
        <taxon>Meloidogyne</taxon>
        <taxon>Meloidogyne incognita group</taxon>
    </lineage>
</organism>
<protein>
    <submittedName>
        <fullName evidence="3">Candidate secreted effector</fullName>
    </submittedName>
</protein>
<evidence type="ECO:0000313" key="3">
    <source>
        <dbReference type="WBParaSite" id="Minc3s00332g10376"/>
    </source>
</evidence>
<feature type="signal peptide" evidence="1">
    <location>
        <begin position="1"/>
        <end position="21"/>
    </location>
</feature>
<feature type="chain" id="PRO_5037271955" evidence="1">
    <location>
        <begin position="22"/>
        <end position="83"/>
    </location>
</feature>
<keyword evidence="1" id="KW-0732">Signal</keyword>
<reference evidence="3" key="1">
    <citation type="submission" date="2022-11" db="UniProtKB">
        <authorList>
            <consortium name="WormBaseParasite"/>
        </authorList>
    </citation>
    <scope>IDENTIFICATION</scope>
</reference>
<accession>A0A914LBZ5</accession>
<evidence type="ECO:0000256" key="1">
    <source>
        <dbReference type="SAM" id="SignalP"/>
    </source>
</evidence>
<dbReference type="Proteomes" id="UP000887563">
    <property type="component" value="Unplaced"/>
</dbReference>
<dbReference type="WBParaSite" id="Minc3s00332g10376">
    <property type="protein sequence ID" value="Minc3s00332g10376"/>
    <property type="gene ID" value="Minc3s00332g10376"/>
</dbReference>
<evidence type="ECO:0000313" key="2">
    <source>
        <dbReference type="Proteomes" id="UP000887563"/>
    </source>
</evidence>
<name>A0A914LBZ5_MELIC</name>
<sequence>MRNTLCLIMLLLSFMWRIVHMMRITRSCSMLPIVCRFLMKFNLMTRSILFICELINLIVQKFYNFLCIWTNGFVLEASLNSNI</sequence>
<proteinExistence type="predicted"/>